<dbReference type="GO" id="GO:0005524">
    <property type="term" value="F:ATP binding"/>
    <property type="evidence" value="ECO:0007669"/>
    <property type="project" value="UniProtKB-KW"/>
</dbReference>
<dbReference type="AlphaFoldDB" id="A0A4U0Y0W6"/>
<dbReference type="GO" id="GO:0030272">
    <property type="term" value="F:5-formyltetrahydrofolate cyclo-ligase activity"/>
    <property type="evidence" value="ECO:0007669"/>
    <property type="project" value="UniProtKB-EC"/>
</dbReference>
<reference evidence="6 7" key="1">
    <citation type="submission" date="2017-03" db="EMBL/GenBank/DDBJ databases">
        <title>Genomes of endolithic fungi from Antarctica.</title>
        <authorList>
            <person name="Coleine C."/>
            <person name="Masonjones S."/>
            <person name="Stajich J.E."/>
        </authorList>
    </citation>
    <scope>NUCLEOTIDE SEQUENCE [LARGE SCALE GENOMIC DNA]</scope>
    <source>
        <strain evidence="6 7">CCFEE 5187</strain>
    </source>
</reference>
<dbReference type="InterPro" id="IPR002698">
    <property type="entry name" value="FTHF_cligase"/>
</dbReference>
<keyword evidence="7" id="KW-1185">Reference proteome</keyword>
<dbReference type="EMBL" id="NAJN01000018">
    <property type="protein sequence ID" value="TKA81653.1"/>
    <property type="molecule type" value="Genomic_DNA"/>
</dbReference>
<protein>
    <recommendedName>
        <fullName evidence="5">5-formyltetrahydrofolate cyclo-ligase</fullName>
        <ecNumber evidence="5">6.3.3.2</ecNumber>
    </recommendedName>
</protein>
<dbReference type="GO" id="GO:0035999">
    <property type="term" value="P:tetrahydrofolate interconversion"/>
    <property type="evidence" value="ECO:0007669"/>
    <property type="project" value="TreeGrafter"/>
</dbReference>
<dbReference type="Pfam" id="PF01812">
    <property type="entry name" value="5-FTHF_cyc-lig"/>
    <property type="match status" value="1"/>
</dbReference>
<keyword evidence="2" id="KW-0547">Nucleotide-binding</keyword>
<evidence type="ECO:0000256" key="1">
    <source>
        <dbReference type="ARBA" id="ARBA00010638"/>
    </source>
</evidence>
<dbReference type="EC" id="6.3.3.2" evidence="5"/>
<dbReference type="Gene3D" id="3.40.50.10420">
    <property type="entry name" value="NagB/RpiA/CoA transferase-like"/>
    <property type="match status" value="1"/>
</dbReference>
<dbReference type="PANTHER" id="PTHR23407">
    <property type="entry name" value="ATPASE INHIBITOR/5-FORMYLTETRAHYDROFOLATE CYCLO-LIGASE"/>
    <property type="match status" value="1"/>
</dbReference>
<evidence type="ECO:0000313" key="7">
    <source>
        <dbReference type="Proteomes" id="UP000308768"/>
    </source>
</evidence>
<gene>
    <name evidence="6" type="ORF">B0A49_00540</name>
</gene>
<proteinExistence type="inferred from homology"/>
<evidence type="ECO:0000256" key="5">
    <source>
        <dbReference type="ARBA" id="ARBA00038966"/>
    </source>
</evidence>
<dbReference type="GO" id="GO:0009396">
    <property type="term" value="P:folic acid-containing compound biosynthetic process"/>
    <property type="evidence" value="ECO:0007669"/>
    <property type="project" value="TreeGrafter"/>
</dbReference>
<name>A0A4U0Y0W6_9PEZI</name>
<evidence type="ECO:0000256" key="3">
    <source>
        <dbReference type="ARBA" id="ARBA00022840"/>
    </source>
</evidence>
<keyword evidence="3" id="KW-0067">ATP-binding</keyword>
<accession>A0A4U0Y0W6</accession>
<dbReference type="GO" id="GO:0005739">
    <property type="term" value="C:mitochondrion"/>
    <property type="evidence" value="ECO:0007669"/>
    <property type="project" value="TreeGrafter"/>
</dbReference>
<dbReference type="InterPro" id="IPR037171">
    <property type="entry name" value="NagB/RpiA_transferase-like"/>
</dbReference>
<dbReference type="SUPFAM" id="SSF100950">
    <property type="entry name" value="NagB/RpiA/CoA transferase-like"/>
    <property type="match status" value="1"/>
</dbReference>
<evidence type="ECO:0000256" key="4">
    <source>
        <dbReference type="ARBA" id="ARBA00036539"/>
    </source>
</evidence>
<dbReference type="InterPro" id="IPR024185">
    <property type="entry name" value="FTHF_cligase-like_sf"/>
</dbReference>
<dbReference type="PANTHER" id="PTHR23407:SF1">
    <property type="entry name" value="5-FORMYLTETRAHYDROFOLATE CYCLO-LIGASE"/>
    <property type="match status" value="1"/>
</dbReference>
<evidence type="ECO:0000256" key="2">
    <source>
        <dbReference type="ARBA" id="ARBA00022741"/>
    </source>
</evidence>
<evidence type="ECO:0000313" key="6">
    <source>
        <dbReference type="EMBL" id="TKA81653.1"/>
    </source>
</evidence>
<comment type="caution">
    <text evidence="6">The sequence shown here is derived from an EMBL/GenBank/DDBJ whole genome shotgun (WGS) entry which is preliminary data.</text>
</comment>
<dbReference type="Proteomes" id="UP000308768">
    <property type="component" value="Unassembled WGS sequence"/>
</dbReference>
<sequence length="143" mass="15694">MDMLELHSMDDYESLKPDKWGTPSLGKDTAAGRYNCFGKQGPSVRLLQQLPPGSRALDVIVMPGMAFDERLGRLGHGKGFYDRFLQRYKEIDKSVADASGEEPKMPLLVGLALTEQVLAPDQTVPMTATDWPLDALVTGDGKL</sequence>
<comment type="catalytic activity">
    <reaction evidence="4">
        <text>(6S)-5-formyl-5,6,7,8-tetrahydrofolate + ATP = (6R)-5,10-methenyltetrahydrofolate + ADP + phosphate</text>
        <dbReference type="Rhea" id="RHEA:10488"/>
        <dbReference type="ChEBI" id="CHEBI:30616"/>
        <dbReference type="ChEBI" id="CHEBI:43474"/>
        <dbReference type="ChEBI" id="CHEBI:57455"/>
        <dbReference type="ChEBI" id="CHEBI:57457"/>
        <dbReference type="ChEBI" id="CHEBI:456216"/>
        <dbReference type="EC" id="6.3.3.2"/>
    </reaction>
</comment>
<dbReference type="STRING" id="331657.A0A4U0Y0W6"/>
<organism evidence="6 7">
    <name type="scientific">Cryomyces minteri</name>
    <dbReference type="NCBI Taxonomy" id="331657"/>
    <lineage>
        <taxon>Eukaryota</taxon>
        <taxon>Fungi</taxon>
        <taxon>Dikarya</taxon>
        <taxon>Ascomycota</taxon>
        <taxon>Pezizomycotina</taxon>
        <taxon>Dothideomycetes</taxon>
        <taxon>Dothideomycetes incertae sedis</taxon>
        <taxon>Cryomyces</taxon>
    </lineage>
</organism>
<feature type="non-terminal residue" evidence="6">
    <location>
        <position position="143"/>
    </location>
</feature>
<dbReference type="OrthoDB" id="2015992at2759"/>
<comment type="similarity">
    <text evidence="1">Belongs to the 5-formyltetrahydrofolate cyclo-ligase family.</text>
</comment>